<feature type="compositionally biased region" description="Low complexity" evidence="1">
    <location>
        <begin position="1200"/>
        <end position="1210"/>
    </location>
</feature>
<gene>
    <name evidence="2" type="ORF">B0H64DRAFT_464638</name>
</gene>
<feature type="region of interest" description="Disordered" evidence="1">
    <location>
        <begin position="991"/>
        <end position="1035"/>
    </location>
</feature>
<feature type="region of interest" description="Disordered" evidence="1">
    <location>
        <begin position="30"/>
        <end position="49"/>
    </location>
</feature>
<dbReference type="RefSeq" id="XP_062656407.1">
    <property type="nucleotide sequence ID" value="XM_062807630.1"/>
</dbReference>
<name>A0AAE0LPN2_9PEZI</name>
<reference evidence="2" key="1">
    <citation type="journal article" date="2023" name="Mol. Phylogenet. Evol.">
        <title>Genome-scale phylogeny and comparative genomics of the fungal order Sordariales.</title>
        <authorList>
            <person name="Hensen N."/>
            <person name="Bonometti L."/>
            <person name="Westerberg I."/>
            <person name="Brannstrom I.O."/>
            <person name="Guillou S."/>
            <person name="Cros-Aarteil S."/>
            <person name="Calhoun S."/>
            <person name="Haridas S."/>
            <person name="Kuo A."/>
            <person name="Mondo S."/>
            <person name="Pangilinan J."/>
            <person name="Riley R."/>
            <person name="LaButti K."/>
            <person name="Andreopoulos B."/>
            <person name="Lipzen A."/>
            <person name="Chen C."/>
            <person name="Yan M."/>
            <person name="Daum C."/>
            <person name="Ng V."/>
            <person name="Clum A."/>
            <person name="Steindorff A."/>
            <person name="Ohm R.A."/>
            <person name="Martin F."/>
            <person name="Silar P."/>
            <person name="Natvig D.O."/>
            <person name="Lalanne C."/>
            <person name="Gautier V."/>
            <person name="Ament-Velasquez S.L."/>
            <person name="Kruys A."/>
            <person name="Hutchinson M.I."/>
            <person name="Powell A.J."/>
            <person name="Barry K."/>
            <person name="Miller A.N."/>
            <person name="Grigoriev I.V."/>
            <person name="Debuchy R."/>
            <person name="Gladieux P."/>
            <person name="Hiltunen Thoren M."/>
            <person name="Johannesson H."/>
        </authorList>
    </citation>
    <scope>NUCLEOTIDE SEQUENCE</scope>
    <source>
        <strain evidence="2">CBS 168.71</strain>
    </source>
</reference>
<feature type="compositionally biased region" description="Low complexity" evidence="1">
    <location>
        <begin position="1110"/>
        <end position="1143"/>
    </location>
</feature>
<keyword evidence="3" id="KW-1185">Reference proteome</keyword>
<dbReference type="AlphaFoldDB" id="A0AAE0LPN2"/>
<feature type="compositionally biased region" description="Basic and acidic residues" evidence="1">
    <location>
        <begin position="649"/>
        <end position="669"/>
    </location>
</feature>
<dbReference type="Proteomes" id="UP001278766">
    <property type="component" value="Unassembled WGS sequence"/>
</dbReference>
<feature type="compositionally biased region" description="Low complexity" evidence="1">
    <location>
        <begin position="1050"/>
        <end position="1073"/>
    </location>
</feature>
<accession>A0AAE0LPN2</accession>
<feature type="compositionally biased region" description="Pro residues" evidence="1">
    <location>
        <begin position="1144"/>
        <end position="1160"/>
    </location>
</feature>
<feature type="region of interest" description="Disordered" evidence="1">
    <location>
        <begin position="1047"/>
        <end position="1228"/>
    </location>
</feature>
<evidence type="ECO:0000313" key="3">
    <source>
        <dbReference type="Proteomes" id="UP001278766"/>
    </source>
</evidence>
<comment type="caution">
    <text evidence="2">The sequence shown here is derived from an EMBL/GenBank/DDBJ whole genome shotgun (WGS) entry which is preliminary data.</text>
</comment>
<proteinExistence type="predicted"/>
<reference evidence="2" key="2">
    <citation type="submission" date="2023-06" db="EMBL/GenBank/DDBJ databases">
        <authorList>
            <consortium name="Lawrence Berkeley National Laboratory"/>
            <person name="Haridas S."/>
            <person name="Hensen N."/>
            <person name="Bonometti L."/>
            <person name="Westerberg I."/>
            <person name="Brannstrom I.O."/>
            <person name="Guillou S."/>
            <person name="Cros-Aarteil S."/>
            <person name="Calhoun S."/>
            <person name="Kuo A."/>
            <person name="Mondo S."/>
            <person name="Pangilinan J."/>
            <person name="Riley R."/>
            <person name="Labutti K."/>
            <person name="Andreopoulos B."/>
            <person name="Lipzen A."/>
            <person name="Chen C."/>
            <person name="Yanf M."/>
            <person name="Daum C."/>
            <person name="Ng V."/>
            <person name="Clum A."/>
            <person name="Steindorff A."/>
            <person name="Ohm R."/>
            <person name="Martin F."/>
            <person name="Silar P."/>
            <person name="Natvig D."/>
            <person name="Lalanne C."/>
            <person name="Gautier V."/>
            <person name="Ament-Velasquez S.L."/>
            <person name="Kruys A."/>
            <person name="Hutchinson M.I."/>
            <person name="Powell A.J."/>
            <person name="Barry K."/>
            <person name="Miller A.N."/>
            <person name="Grigoriev I.V."/>
            <person name="Debuchy R."/>
            <person name="Gladieux P."/>
            <person name="Thoren M.H."/>
            <person name="Johannesson H."/>
        </authorList>
    </citation>
    <scope>NUCLEOTIDE SEQUENCE</scope>
    <source>
        <strain evidence="2">CBS 168.71</strain>
    </source>
</reference>
<dbReference type="EMBL" id="JAUEPN010000006">
    <property type="protein sequence ID" value="KAK3292893.1"/>
    <property type="molecule type" value="Genomic_DNA"/>
</dbReference>
<organism evidence="2 3">
    <name type="scientific">Chaetomium fimeti</name>
    <dbReference type="NCBI Taxonomy" id="1854472"/>
    <lineage>
        <taxon>Eukaryota</taxon>
        <taxon>Fungi</taxon>
        <taxon>Dikarya</taxon>
        <taxon>Ascomycota</taxon>
        <taxon>Pezizomycotina</taxon>
        <taxon>Sordariomycetes</taxon>
        <taxon>Sordariomycetidae</taxon>
        <taxon>Sordariales</taxon>
        <taxon>Chaetomiaceae</taxon>
        <taxon>Chaetomium</taxon>
    </lineage>
</organism>
<feature type="compositionally biased region" description="Low complexity" evidence="1">
    <location>
        <begin position="1086"/>
        <end position="1101"/>
    </location>
</feature>
<protein>
    <submittedName>
        <fullName evidence="2">Uncharacterized protein</fullName>
    </submittedName>
</protein>
<sequence length="1269" mass="141221">MEAYYVKERRHGHAKTSGFVPSVGLRGGRVVEDDSHSSSPQGDTPDDTSVIRATSLVTTLGGPSLGSEESWLPLYGYQGVVWFRTDMLYTFVDAVDRLLCLDNRAGVSYSLYLMDKRKKYATQAERDEFLGDLEGNGVTVWASGVGDYSDDLFALHWLLDRIGVTEEEQEASQKAIFVAGPADPIPWAWEPNASHRVQKVALSWPYARSFNRPDVAYLRMPENPADAIYTNQYGPWMANVCRVLAAGRIPGRPGYPAVPDAWFTLGRGLRNSEIGAYGGLVFPPQLWEAIVEKWENDQAAQVNLEAVTGPERDDGSSNCWHFFLPGTSSPYQTQYISPYEKQYIPHNEVGDVVVVRHRIMALVTRFMSAASIAAMQYLQVYLPGTGFFLDSANAPDVTIPMTGKTMDLAFQPVVDLMVKWMDRLKEKQGVAPVTDGLGLFPQFLSLRPVFKDYLILDEEQVAEPLPWDPRTTTVDQFRRLAGRVFSKAGQKELYSPDKSWIAIMHYPLGGPIEACDPSESKPRLLVGPKTTEVEWRSIRKMIVDHILYICLLDKKSLPRFGDLKSKQPFGFNDIYETPDALLYHQLHQGKIPVSKRHYDWQLNEKHVSNELGTVQPWEEQPIPLSTLYALTRFPLRPPPGTKLPVAVEGSREPKPNTLRSDDAHVRTPHDSMNSFGFRPVTDVEKGQRLRERSYAHPLDVRMHMSVPINAPPVDRLLDLKHDSVPVVSLSVLTPTEVRRLQRDYHNMRNLALSRIQRCPYPNCDAVYPANKAEKMEKHLQEKHLAEKCNFCDEQLFAHWTPEWRYHHMVERHSDVLGSYVHEREDDSVRIPDEGRTDRTREGSWIYCSRCGRHHIMLNVGADRQHHDNVCYPGVQEKESDWVACGTCGDRITDASVHDHDDSEDADAEKRFCEECALPLGPFSEIYRSKHLAFCKGHGRDDAQYCPWCGIQLDDDLEARMEHIGGCGNLPFLHAEGPIDMARRAYFPPGRGRVAATSGRAGEQATKRRRNEKAAEVASKAQKRPTKRLVPFAPYRSIADHGRMKITVPQPSTAGEASAEGSSPLSAPPSTSHSLPPPPPSAPAPATPAKAAGKTGAKAKPSPKAPKKTPAKVPAKAKPAPKAKTTPPKTTAATPEPKTTTARPTPKPAAAPKKAPPVTPPKPRKTSLTPSSTTTMRTRNQAKREAEAAAAVDTSPSSTDAEQQQQQQQYQEAEEVQEQQVTEKSVSAKVARTVSYAEPLERGASPVRGAGARRLGPAIHLAGVGTRWGY</sequence>
<evidence type="ECO:0000256" key="1">
    <source>
        <dbReference type="SAM" id="MobiDB-lite"/>
    </source>
</evidence>
<feature type="region of interest" description="Disordered" evidence="1">
    <location>
        <begin position="642"/>
        <end position="678"/>
    </location>
</feature>
<dbReference type="GeneID" id="87844578"/>
<feature type="compositionally biased region" description="Pro residues" evidence="1">
    <location>
        <begin position="1074"/>
        <end position="1085"/>
    </location>
</feature>
<evidence type="ECO:0000313" key="2">
    <source>
        <dbReference type="EMBL" id="KAK3292893.1"/>
    </source>
</evidence>
<feature type="compositionally biased region" description="Polar residues" evidence="1">
    <location>
        <begin position="1167"/>
        <end position="1178"/>
    </location>
</feature>